<evidence type="ECO:0000256" key="2">
    <source>
        <dbReference type="ARBA" id="ARBA00005334"/>
    </source>
</evidence>
<dbReference type="Pfam" id="PF13191">
    <property type="entry name" value="AAA_16"/>
    <property type="match status" value="1"/>
</dbReference>
<dbReference type="Proteomes" id="UP000818624">
    <property type="component" value="Chromosome 3"/>
</dbReference>
<gene>
    <name evidence="8" type="primary">ORC4</name>
    <name evidence="8" type="ORF">GLX27_002858</name>
</gene>
<dbReference type="Pfam" id="PF14629">
    <property type="entry name" value="ORC4_C"/>
    <property type="match status" value="1"/>
</dbReference>
<comment type="subcellular location">
    <subcellularLocation>
        <location evidence="1">Nucleus</location>
    </subcellularLocation>
</comment>
<evidence type="ECO:0000256" key="1">
    <source>
        <dbReference type="ARBA" id="ARBA00004123"/>
    </source>
</evidence>
<evidence type="ECO:0000256" key="4">
    <source>
        <dbReference type="ARBA" id="ARBA00023125"/>
    </source>
</evidence>
<dbReference type="PANTHER" id="PTHR12087">
    <property type="entry name" value="ORIGIN RECOGNITION COMPLEX SUBUNIT 4"/>
    <property type="match status" value="1"/>
</dbReference>
<sequence>MSAASGREAALAVLSTAPPPAADAQPYAGQECIGLEEPWVALYALLHGTVDAHEGNSCLLLGEHGCGKSLLVHSVLARVQHEQHTRGAPAPLIVTLSGLLHPTDRQCLADLAKQLMAQGALGQQETATLDTMLAEEFADADGMDLPELDASVALSDDEEAPAPTEPPAAEPGPSEAVASAILSTMATTLSHILTLLSHTPHDAQRAQRPLLIVLDAFEQFAQRPRQALLYCLLDAVQAGSYGPGLAVVGMTTRVDAGDALEKRVKSRFSHRIIHVHPPSVEQYELIARTALRGGYNAPCDDAWKDRVEVRLLLTQRLVHDSRFRVFLHGLHDLSQDVRLLYQAMTVPVAMDTLDPDAFLASADAQRVDLHFALLLELTELEMAVLITARHLQLRDKEPFTWEMCFHELQQFVQRVRRDLSSAATHARTSVAIASLEALAHRATAMRVRGRRLTQAFHSLLQCELLVPEPARLSLALPAGVATRTGAATNAYDAFPSAGVVPEFLPVRVAVSGRAILAATTDARRSEPLHSALVQWAASTGM</sequence>
<feature type="domain" description="Orc1-like AAA ATPase" evidence="6">
    <location>
        <begin position="32"/>
        <end position="238"/>
    </location>
</feature>
<dbReference type="InterPro" id="IPR016527">
    <property type="entry name" value="ORC4"/>
</dbReference>
<evidence type="ECO:0000256" key="3">
    <source>
        <dbReference type="ARBA" id="ARBA00022705"/>
    </source>
</evidence>
<evidence type="ECO:0000313" key="9">
    <source>
        <dbReference type="Proteomes" id="UP000818624"/>
    </source>
</evidence>
<reference evidence="8 9" key="1">
    <citation type="journal article" date="2020" name="Elife">
        <title>Loss of centromere function drives karyotype evolution in closely related Malassezia species.</title>
        <authorList>
            <person name="Sankaranarayanan S.R."/>
            <person name="Ianiri G."/>
            <person name="Coelho M.A."/>
            <person name="Reza M.H."/>
            <person name="Thimmappa B.C."/>
            <person name="Ganguly P."/>
            <person name="Vadnala R.N."/>
            <person name="Sun S."/>
            <person name="Siddharthan R."/>
            <person name="Tellgren-Roth C."/>
            <person name="Dawson T.L."/>
            <person name="Heitman J."/>
            <person name="Sanyal K."/>
        </authorList>
    </citation>
    <scope>NUCLEOTIDE SEQUENCE [LARGE SCALE GENOMIC DNA]</scope>
    <source>
        <strain evidence="8">CBS14141</strain>
    </source>
</reference>
<comment type="similarity">
    <text evidence="2">Belongs to the ORC4 family.</text>
</comment>
<accession>A0ABY8ERH5</accession>
<proteinExistence type="inferred from homology"/>
<keyword evidence="4" id="KW-0238">DNA-binding</keyword>
<keyword evidence="9" id="KW-1185">Reference proteome</keyword>
<evidence type="ECO:0000313" key="8">
    <source>
        <dbReference type="EMBL" id="WFD48190.1"/>
    </source>
</evidence>
<dbReference type="SUPFAM" id="SSF52540">
    <property type="entry name" value="P-loop containing nucleoside triphosphate hydrolases"/>
    <property type="match status" value="1"/>
</dbReference>
<feature type="domain" description="Origin recognition complex subunit 4 C-terminal" evidence="7">
    <location>
        <begin position="315"/>
        <end position="470"/>
    </location>
</feature>
<dbReference type="Gene3D" id="3.40.50.300">
    <property type="entry name" value="P-loop containing nucleotide triphosphate hydrolases"/>
    <property type="match status" value="1"/>
</dbReference>
<dbReference type="EMBL" id="CP046236">
    <property type="protein sequence ID" value="WFD48190.1"/>
    <property type="molecule type" value="Genomic_DNA"/>
</dbReference>
<dbReference type="InterPro" id="IPR027417">
    <property type="entry name" value="P-loop_NTPase"/>
</dbReference>
<dbReference type="InterPro" id="IPR041664">
    <property type="entry name" value="AAA_16"/>
</dbReference>
<dbReference type="InterPro" id="IPR032705">
    <property type="entry name" value="ORC4_C"/>
</dbReference>
<keyword evidence="3" id="KW-0235">DNA replication</keyword>
<evidence type="ECO:0000259" key="7">
    <source>
        <dbReference type="Pfam" id="PF14629"/>
    </source>
</evidence>
<organism evidence="8 9">
    <name type="scientific">Malassezia furfur</name>
    <name type="common">Pityriasis versicolor infection agent</name>
    <name type="synonym">Pityrosporum furfur</name>
    <dbReference type="NCBI Taxonomy" id="55194"/>
    <lineage>
        <taxon>Eukaryota</taxon>
        <taxon>Fungi</taxon>
        <taxon>Dikarya</taxon>
        <taxon>Basidiomycota</taxon>
        <taxon>Ustilaginomycotina</taxon>
        <taxon>Malasseziomycetes</taxon>
        <taxon>Malasseziales</taxon>
        <taxon>Malasseziaceae</taxon>
        <taxon>Malassezia</taxon>
    </lineage>
</organism>
<dbReference type="PANTHER" id="PTHR12087:SF0">
    <property type="entry name" value="ORIGIN RECOGNITION COMPLEX SUBUNIT 4"/>
    <property type="match status" value="1"/>
</dbReference>
<name>A0ABY8ERH5_MALFU</name>
<evidence type="ECO:0000256" key="5">
    <source>
        <dbReference type="ARBA" id="ARBA00023242"/>
    </source>
</evidence>
<evidence type="ECO:0000259" key="6">
    <source>
        <dbReference type="Pfam" id="PF13191"/>
    </source>
</evidence>
<protein>
    <submittedName>
        <fullName evidence="8">Origin recognition complex subunit 4</fullName>
    </submittedName>
</protein>
<keyword evidence="5" id="KW-0539">Nucleus</keyword>